<sequence>MENKQANIIKNSHIPITSHKLNDHNFLCWSQSVPMYISGKGKDNYLTNDDRILTTMDPKCRMWKTENHIVISWLINSMTTKIGEDFLLYKIAKEIWDAARETYSSFENTSELF</sequence>
<proteinExistence type="predicted"/>
<keyword evidence="2" id="KW-1185">Reference proteome</keyword>
<reference evidence="1 2" key="1">
    <citation type="submission" date="2019-06" db="EMBL/GenBank/DDBJ databases">
        <title>WGS assembly of Gossypium darwinii.</title>
        <authorList>
            <person name="Chen Z.J."/>
            <person name="Sreedasyam A."/>
            <person name="Ando A."/>
            <person name="Song Q."/>
            <person name="De L."/>
            <person name="Hulse-Kemp A."/>
            <person name="Ding M."/>
            <person name="Ye W."/>
            <person name="Kirkbride R."/>
            <person name="Jenkins J."/>
            <person name="Plott C."/>
            <person name="Lovell J."/>
            <person name="Lin Y.-M."/>
            <person name="Vaughn R."/>
            <person name="Liu B."/>
            <person name="Li W."/>
            <person name="Simpson S."/>
            <person name="Scheffler B."/>
            <person name="Saski C."/>
            <person name="Grover C."/>
            <person name="Hu G."/>
            <person name="Conover J."/>
            <person name="Carlson J."/>
            <person name="Shu S."/>
            <person name="Boston L."/>
            <person name="Williams M."/>
            <person name="Peterson D."/>
            <person name="Mcgee K."/>
            <person name="Jones D."/>
            <person name="Wendel J."/>
            <person name="Stelly D."/>
            <person name="Grimwood J."/>
            <person name="Schmutz J."/>
        </authorList>
    </citation>
    <scope>NUCLEOTIDE SEQUENCE [LARGE SCALE GENOMIC DNA]</scope>
    <source>
        <strain evidence="1">1808015.09</strain>
    </source>
</reference>
<dbReference type="EMBL" id="CM017712">
    <property type="protein sequence ID" value="TYG40048.1"/>
    <property type="molecule type" value="Genomic_DNA"/>
</dbReference>
<dbReference type="Proteomes" id="UP000323506">
    <property type="component" value="Chromosome D12"/>
</dbReference>
<evidence type="ECO:0008006" key="3">
    <source>
        <dbReference type="Google" id="ProtNLM"/>
    </source>
</evidence>
<organism evidence="1 2">
    <name type="scientific">Gossypium darwinii</name>
    <name type="common">Darwin's cotton</name>
    <name type="synonym">Gossypium barbadense var. darwinii</name>
    <dbReference type="NCBI Taxonomy" id="34276"/>
    <lineage>
        <taxon>Eukaryota</taxon>
        <taxon>Viridiplantae</taxon>
        <taxon>Streptophyta</taxon>
        <taxon>Embryophyta</taxon>
        <taxon>Tracheophyta</taxon>
        <taxon>Spermatophyta</taxon>
        <taxon>Magnoliopsida</taxon>
        <taxon>eudicotyledons</taxon>
        <taxon>Gunneridae</taxon>
        <taxon>Pentapetalae</taxon>
        <taxon>rosids</taxon>
        <taxon>malvids</taxon>
        <taxon>Malvales</taxon>
        <taxon>Malvaceae</taxon>
        <taxon>Malvoideae</taxon>
        <taxon>Gossypium</taxon>
    </lineage>
</organism>
<name>A0A5D2A7K9_GOSDA</name>
<accession>A0A5D2A7K9</accession>
<evidence type="ECO:0000313" key="2">
    <source>
        <dbReference type="Proteomes" id="UP000323506"/>
    </source>
</evidence>
<gene>
    <name evidence="1" type="ORF">ES288_D12G062300v1</name>
</gene>
<dbReference type="AlphaFoldDB" id="A0A5D2A7K9"/>
<protein>
    <recommendedName>
        <fullName evidence="3">Retrotransposon Copia-like N-terminal domain-containing protein</fullName>
    </recommendedName>
</protein>
<dbReference type="PANTHER" id="PTHR37610">
    <property type="entry name" value="CCHC-TYPE DOMAIN-CONTAINING PROTEIN"/>
    <property type="match status" value="1"/>
</dbReference>
<evidence type="ECO:0000313" key="1">
    <source>
        <dbReference type="EMBL" id="TYG40048.1"/>
    </source>
</evidence>
<dbReference type="PANTHER" id="PTHR37610:SF47">
    <property type="entry name" value="RETROTRANSPOSON COPIA-LIKE N-TERMINAL DOMAIN-CONTAINING PROTEIN"/>
    <property type="match status" value="1"/>
</dbReference>